<feature type="transmembrane region" description="Helical" evidence="1">
    <location>
        <begin position="68"/>
        <end position="88"/>
    </location>
</feature>
<dbReference type="EMBL" id="JAHGAW010000003">
    <property type="protein sequence ID" value="MBT2186344.1"/>
    <property type="molecule type" value="Genomic_DNA"/>
</dbReference>
<keyword evidence="3" id="KW-1185">Reference proteome</keyword>
<dbReference type="RefSeq" id="WP_214622095.1">
    <property type="nucleotide sequence ID" value="NZ_JAHGAW010000003.1"/>
</dbReference>
<dbReference type="Proteomes" id="UP001138757">
    <property type="component" value="Unassembled WGS sequence"/>
</dbReference>
<keyword evidence="1" id="KW-0812">Transmembrane</keyword>
<gene>
    <name evidence="2" type="ORF">KK488_05225</name>
</gene>
<keyword evidence="1" id="KW-1133">Transmembrane helix</keyword>
<organism evidence="2 3">
    <name type="scientific">Sphingobium nicotianae</name>
    <dbReference type="NCBI Taxonomy" id="2782607"/>
    <lineage>
        <taxon>Bacteria</taxon>
        <taxon>Pseudomonadati</taxon>
        <taxon>Pseudomonadota</taxon>
        <taxon>Alphaproteobacteria</taxon>
        <taxon>Sphingomonadales</taxon>
        <taxon>Sphingomonadaceae</taxon>
        <taxon>Sphingobium</taxon>
    </lineage>
</organism>
<evidence type="ECO:0000313" key="2">
    <source>
        <dbReference type="EMBL" id="MBT2186344.1"/>
    </source>
</evidence>
<proteinExistence type="predicted"/>
<sequence length="136" mass="14405">MLKFWQIVLLLVLGVAMWGLVTLGVARHPEASLDYSGALWRHATAPLGGAISILLCKFVGRLSAPQMLPGIVIVGAVAMMLDAVAIRWFPALYGSSVKALMLVGADLMWGYGVALAMAVAWTSWAESRGAPLAGRV</sequence>
<feature type="transmembrane region" description="Helical" evidence="1">
    <location>
        <begin position="38"/>
        <end position="56"/>
    </location>
</feature>
<comment type="caution">
    <text evidence="2">The sequence shown here is derived from an EMBL/GenBank/DDBJ whole genome shotgun (WGS) entry which is preliminary data.</text>
</comment>
<feature type="transmembrane region" description="Helical" evidence="1">
    <location>
        <begin position="7"/>
        <end position="26"/>
    </location>
</feature>
<reference evidence="2" key="1">
    <citation type="submission" date="2021-05" db="EMBL/GenBank/DDBJ databases">
        <title>Genome of Sphingobium sp. strain.</title>
        <authorList>
            <person name="Fan R."/>
        </authorList>
    </citation>
    <scope>NUCLEOTIDE SEQUENCE</scope>
    <source>
        <strain evidence="2">H33</strain>
    </source>
</reference>
<dbReference type="AlphaFoldDB" id="A0A9X1IPZ8"/>
<accession>A0A9X1IPZ8</accession>
<evidence type="ECO:0000256" key="1">
    <source>
        <dbReference type="SAM" id="Phobius"/>
    </source>
</evidence>
<name>A0A9X1IPZ8_9SPHN</name>
<keyword evidence="1" id="KW-0472">Membrane</keyword>
<protein>
    <submittedName>
        <fullName evidence="2">Uncharacterized protein</fullName>
    </submittedName>
</protein>
<evidence type="ECO:0000313" key="3">
    <source>
        <dbReference type="Proteomes" id="UP001138757"/>
    </source>
</evidence>
<feature type="transmembrane region" description="Helical" evidence="1">
    <location>
        <begin position="108"/>
        <end position="125"/>
    </location>
</feature>